<dbReference type="Proteomes" id="UP001206925">
    <property type="component" value="Unassembled WGS sequence"/>
</dbReference>
<comment type="caution">
    <text evidence="1">The sequence shown here is derived from an EMBL/GenBank/DDBJ whole genome shotgun (WGS) entry which is preliminary data.</text>
</comment>
<reference evidence="1" key="1">
    <citation type="submission" date="2022-06" db="EMBL/GenBank/DDBJ databases">
        <title>Uncovering the hologenomic basis of an extraordinary plant invasion.</title>
        <authorList>
            <person name="Bieker V.C."/>
            <person name="Martin M.D."/>
            <person name="Gilbert T."/>
            <person name="Hodgins K."/>
            <person name="Battlay P."/>
            <person name="Petersen B."/>
            <person name="Wilson J."/>
        </authorList>
    </citation>
    <scope>NUCLEOTIDE SEQUENCE</scope>
    <source>
        <strain evidence="1">AA19_3_7</strain>
        <tissue evidence="1">Leaf</tissue>
    </source>
</reference>
<evidence type="ECO:0008006" key="3">
    <source>
        <dbReference type="Google" id="ProtNLM"/>
    </source>
</evidence>
<accession>A0AAD5GE69</accession>
<organism evidence="1 2">
    <name type="scientific">Ambrosia artemisiifolia</name>
    <name type="common">Common ragweed</name>
    <dbReference type="NCBI Taxonomy" id="4212"/>
    <lineage>
        <taxon>Eukaryota</taxon>
        <taxon>Viridiplantae</taxon>
        <taxon>Streptophyta</taxon>
        <taxon>Embryophyta</taxon>
        <taxon>Tracheophyta</taxon>
        <taxon>Spermatophyta</taxon>
        <taxon>Magnoliopsida</taxon>
        <taxon>eudicotyledons</taxon>
        <taxon>Gunneridae</taxon>
        <taxon>Pentapetalae</taxon>
        <taxon>asterids</taxon>
        <taxon>campanulids</taxon>
        <taxon>Asterales</taxon>
        <taxon>Asteraceae</taxon>
        <taxon>Asteroideae</taxon>
        <taxon>Heliantheae alliance</taxon>
        <taxon>Heliantheae</taxon>
        <taxon>Ambrosia</taxon>
    </lineage>
</organism>
<dbReference type="Gene3D" id="2.30.30.30">
    <property type="match status" value="1"/>
</dbReference>
<protein>
    <recommendedName>
        <fullName evidence="3">Ribosomal protein L2</fullName>
    </recommendedName>
</protein>
<dbReference type="InterPro" id="IPR008991">
    <property type="entry name" value="Translation_prot_SH3-like_sf"/>
</dbReference>
<keyword evidence="2" id="KW-1185">Reference proteome</keyword>
<dbReference type="InterPro" id="IPR014722">
    <property type="entry name" value="Rib_uL2_dom2"/>
</dbReference>
<evidence type="ECO:0000313" key="1">
    <source>
        <dbReference type="EMBL" id="KAI7736873.1"/>
    </source>
</evidence>
<proteinExistence type="predicted"/>
<dbReference type="AlphaFoldDB" id="A0AAD5GE69"/>
<dbReference type="SUPFAM" id="SSF50104">
    <property type="entry name" value="Translation proteins SH3-like domain"/>
    <property type="match status" value="1"/>
</dbReference>
<sequence length="70" mass="7527">MPLGTTIDSIEITLGKGGQLARAAGAIVKLICMNPINHPHEDGEGRIPNGRNKSYKTHNLFGLSCTLKKK</sequence>
<gene>
    <name evidence="1" type="ORF">M8C21_014414</name>
</gene>
<evidence type="ECO:0000313" key="2">
    <source>
        <dbReference type="Proteomes" id="UP001206925"/>
    </source>
</evidence>
<dbReference type="EMBL" id="JAMZMK010009173">
    <property type="protein sequence ID" value="KAI7736873.1"/>
    <property type="molecule type" value="Genomic_DNA"/>
</dbReference>
<name>A0AAD5GE69_AMBAR</name>